<protein>
    <recommendedName>
        <fullName evidence="1">A-kinase anchor protein 7-like phosphoesterase domain-containing protein</fullName>
    </recommendedName>
</protein>
<evidence type="ECO:0000313" key="2">
    <source>
        <dbReference type="EMBL" id="CAH1970978.1"/>
    </source>
</evidence>
<evidence type="ECO:0000259" key="1">
    <source>
        <dbReference type="Pfam" id="PF10469"/>
    </source>
</evidence>
<proteinExistence type="predicted"/>
<dbReference type="Gene3D" id="3.90.1140.10">
    <property type="entry name" value="Cyclic phosphodiesterase"/>
    <property type="match status" value="1"/>
</dbReference>
<reference evidence="2" key="1">
    <citation type="submission" date="2022-03" db="EMBL/GenBank/DDBJ databases">
        <authorList>
            <person name="Sayadi A."/>
        </authorList>
    </citation>
    <scope>NUCLEOTIDE SEQUENCE</scope>
</reference>
<accession>A0A9P0K9W9</accession>
<dbReference type="Pfam" id="PF10469">
    <property type="entry name" value="AKAP7_NLS"/>
    <property type="match status" value="1"/>
</dbReference>
<organism evidence="2 3">
    <name type="scientific">Acanthoscelides obtectus</name>
    <name type="common">Bean weevil</name>
    <name type="synonym">Bruchus obtectus</name>
    <dbReference type="NCBI Taxonomy" id="200917"/>
    <lineage>
        <taxon>Eukaryota</taxon>
        <taxon>Metazoa</taxon>
        <taxon>Ecdysozoa</taxon>
        <taxon>Arthropoda</taxon>
        <taxon>Hexapoda</taxon>
        <taxon>Insecta</taxon>
        <taxon>Pterygota</taxon>
        <taxon>Neoptera</taxon>
        <taxon>Endopterygota</taxon>
        <taxon>Coleoptera</taxon>
        <taxon>Polyphaga</taxon>
        <taxon>Cucujiformia</taxon>
        <taxon>Chrysomeloidea</taxon>
        <taxon>Chrysomelidae</taxon>
        <taxon>Bruchinae</taxon>
        <taxon>Bruchini</taxon>
        <taxon>Acanthoscelides</taxon>
    </lineage>
</organism>
<dbReference type="AlphaFoldDB" id="A0A9P0K9W9"/>
<sequence>MTIKIMPLIEKHGPITIHVSGVECMTDDHKKANVIYANAKIVEESEEWNLQKIVNDLSDFFYEKDIKKASNCT</sequence>
<comment type="caution">
    <text evidence="2">The sequence shown here is derived from an EMBL/GenBank/DDBJ whole genome shotgun (WGS) entry which is preliminary data.</text>
</comment>
<dbReference type="InterPro" id="IPR019510">
    <property type="entry name" value="AKAP7-like_phosphoesterase"/>
</dbReference>
<dbReference type="EMBL" id="CAKOFQ010006780">
    <property type="protein sequence ID" value="CAH1970978.1"/>
    <property type="molecule type" value="Genomic_DNA"/>
</dbReference>
<feature type="domain" description="A-kinase anchor protein 7-like phosphoesterase" evidence="1">
    <location>
        <begin position="5"/>
        <end position="71"/>
    </location>
</feature>
<gene>
    <name evidence="2" type="ORF">ACAOBT_LOCUS9207</name>
</gene>
<name>A0A9P0K9W9_ACAOB</name>
<evidence type="ECO:0000313" key="3">
    <source>
        <dbReference type="Proteomes" id="UP001152888"/>
    </source>
</evidence>
<dbReference type="Proteomes" id="UP001152888">
    <property type="component" value="Unassembled WGS sequence"/>
</dbReference>
<keyword evidence="3" id="KW-1185">Reference proteome</keyword>
<dbReference type="OrthoDB" id="277832at2759"/>